<organism evidence="2 3">
    <name type="scientific">Bradyrhizobium manausense</name>
    <dbReference type="NCBI Taxonomy" id="989370"/>
    <lineage>
        <taxon>Bacteria</taxon>
        <taxon>Pseudomonadati</taxon>
        <taxon>Pseudomonadota</taxon>
        <taxon>Alphaproteobacteria</taxon>
        <taxon>Hyphomicrobiales</taxon>
        <taxon>Nitrobacteraceae</taxon>
        <taxon>Bradyrhizobium</taxon>
    </lineage>
</organism>
<dbReference type="AlphaFoldDB" id="A0A0R3E6I2"/>
<reference evidence="2 3" key="1">
    <citation type="submission" date="2015-09" db="EMBL/GenBank/DDBJ databases">
        <title>Draft Genome Sequence of Bradyrhizobium manausense Strain BR 3351T, a Novel Symbiotic Nitrogen-Fixing Alphaproteobacterium Isolated from Brazilian Amazon Rain Forest.</title>
        <authorList>
            <person name="De Araujo J.L."/>
            <person name="Zilli J.E."/>
        </authorList>
    </citation>
    <scope>NUCLEOTIDE SEQUENCE [LARGE SCALE GENOMIC DNA]</scope>
    <source>
        <strain evidence="2 3">BR3351</strain>
    </source>
</reference>
<name>A0A0R3E6I2_9BRAD</name>
<dbReference type="EMBL" id="LJYG01000047">
    <property type="protein sequence ID" value="KRQ14655.1"/>
    <property type="molecule type" value="Genomic_DNA"/>
</dbReference>
<sequence length="66" mass="6946">MMTLDISTKDIDDPAAKVLNAETMVSRPDVTIPTADAWLRCNKARAPDSGPESSSSKLKVGVASNA</sequence>
<evidence type="ECO:0000313" key="3">
    <source>
        <dbReference type="Proteomes" id="UP000051936"/>
    </source>
</evidence>
<evidence type="ECO:0000256" key="1">
    <source>
        <dbReference type="SAM" id="MobiDB-lite"/>
    </source>
</evidence>
<accession>A0A0R3E6I2</accession>
<protein>
    <submittedName>
        <fullName evidence="2">Uncharacterized protein</fullName>
    </submittedName>
</protein>
<comment type="caution">
    <text evidence="2">The sequence shown here is derived from an EMBL/GenBank/DDBJ whole genome shotgun (WGS) entry which is preliminary data.</text>
</comment>
<dbReference type="STRING" id="989370.AOQ71_12255"/>
<gene>
    <name evidence="2" type="ORF">AOQ71_12255</name>
</gene>
<proteinExistence type="predicted"/>
<dbReference type="Proteomes" id="UP000051936">
    <property type="component" value="Unassembled WGS sequence"/>
</dbReference>
<evidence type="ECO:0000313" key="2">
    <source>
        <dbReference type="EMBL" id="KRQ14655.1"/>
    </source>
</evidence>
<keyword evidence="3" id="KW-1185">Reference proteome</keyword>
<feature type="region of interest" description="Disordered" evidence="1">
    <location>
        <begin position="44"/>
        <end position="66"/>
    </location>
</feature>